<dbReference type="EMBL" id="JANRMS010000022">
    <property type="protein sequence ID" value="KAJ3549448.1"/>
    <property type="molecule type" value="Genomic_DNA"/>
</dbReference>
<evidence type="ECO:0000313" key="2">
    <source>
        <dbReference type="Proteomes" id="UP001148629"/>
    </source>
</evidence>
<accession>A0ACC1SZJ4</accession>
<name>A0ACC1SZJ4_9HYPO</name>
<evidence type="ECO:0000313" key="1">
    <source>
        <dbReference type="EMBL" id="KAJ3549448.1"/>
    </source>
</evidence>
<gene>
    <name evidence="1" type="ORF">NM208_g493</name>
</gene>
<proteinExistence type="predicted"/>
<keyword evidence="2" id="KW-1185">Reference proteome</keyword>
<sequence>MLQVIIVGAGIAGLSAAISLRRAGHVVHIYERSSTNHAIGAAINVPPNATRFLTQWGLDPSFWRFTKSRLVTYNDPFTMETMAVHSTDKTAREIGGAELYYAHRVDLHSALTWLATRPDGLGVPVEILLGSDVVGYNSSKPSITLAGSKEICADLVIGADGVHSLASQAVTGQENEPVEPSHSNQCFRFLIPSSVLEIDPDTRFWNEDCDGWTRLFPHDETKRRLVAYPCRDNTIHNFVGIFFDDNLLADKREDWQAKTDVTEVLQRFSDFDPRLLNVIGKATDVRRWPLLYRHPLGTWTKEYMALVGDAAHPMLPHQGQGAAQGMEDGVALGIVLYGATSQKDIQERLRIYLDIRYKRASVIQILSNVGQDQSRLVRDELLQFIKEDEIPTTPTDNYKYNFSYDVVAASIMEMKKHCISFQIPDGLF</sequence>
<comment type="caution">
    <text evidence="1">The sequence shown here is derived from an EMBL/GenBank/DDBJ whole genome shotgun (WGS) entry which is preliminary data.</text>
</comment>
<organism evidence="1 2">
    <name type="scientific">Fusarium decemcellulare</name>
    <dbReference type="NCBI Taxonomy" id="57161"/>
    <lineage>
        <taxon>Eukaryota</taxon>
        <taxon>Fungi</taxon>
        <taxon>Dikarya</taxon>
        <taxon>Ascomycota</taxon>
        <taxon>Pezizomycotina</taxon>
        <taxon>Sordariomycetes</taxon>
        <taxon>Hypocreomycetidae</taxon>
        <taxon>Hypocreales</taxon>
        <taxon>Nectriaceae</taxon>
        <taxon>Fusarium</taxon>
        <taxon>Fusarium decemcellulare species complex</taxon>
    </lineage>
</organism>
<protein>
    <submittedName>
        <fullName evidence="1">Uncharacterized protein</fullName>
    </submittedName>
</protein>
<dbReference type="Proteomes" id="UP001148629">
    <property type="component" value="Unassembled WGS sequence"/>
</dbReference>
<reference evidence="1" key="1">
    <citation type="submission" date="2022-08" db="EMBL/GenBank/DDBJ databases">
        <title>Genome Sequence of Fusarium decemcellulare.</title>
        <authorList>
            <person name="Buettner E."/>
        </authorList>
    </citation>
    <scope>NUCLEOTIDE SEQUENCE</scope>
    <source>
        <strain evidence="1">Babe19</strain>
    </source>
</reference>